<dbReference type="GeneID" id="34576200"/>
<organism evidence="2 3">
    <name type="scientific">Penicillium arizonense</name>
    <dbReference type="NCBI Taxonomy" id="1835702"/>
    <lineage>
        <taxon>Eukaryota</taxon>
        <taxon>Fungi</taxon>
        <taxon>Dikarya</taxon>
        <taxon>Ascomycota</taxon>
        <taxon>Pezizomycotina</taxon>
        <taxon>Eurotiomycetes</taxon>
        <taxon>Eurotiomycetidae</taxon>
        <taxon>Eurotiales</taxon>
        <taxon>Aspergillaceae</taxon>
        <taxon>Penicillium</taxon>
    </lineage>
</organism>
<dbReference type="AlphaFoldDB" id="A0A1F5LJW3"/>
<comment type="caution">
    <text evidence="2">The sequence shown here is derived from an EMBL/GenBank/DDBJ whole genome shotgun (WGS) entry which is preliminary data.</text>
</comment>
<dbReference type="Proteomes" id="UP000177622">
    <property type="component" value="Unassembled WGS sequence"/>
</dbReference>
<dbReference type="OrthoDB" id="4476768at2759"/>
<protein>
    <submittedName>
        <fullName evidence="2">Uncharacterized protein</fullName>
    </submittedName>
</protein>
<evidence type="ECO:0000313" key="3">
    <source>
        <dbReference type="Proteomes" id="UP000177622"/>
    </source>
</evidence>
<name>A0A1F5LJW3_PENAI</name>
<feature type="region of interest" description="Disordered" evidence="1">
    <location>
        <begin position="1"/>
        <end position="71"/>
    </location>
</feature>
<reference evidence="2 3" key="1">
    <citation type="journal article" date="2016" name="Sci. Rep.">
        <title>Penicillium arizonense, a new, genome sequenced fungal species, reveals a high chemical diversity in secreted metabolites.</title>
        <authorList>
            <person name="Grijseels S."/>
            <person name="Nielsen J.C."/>
            <person name="Randelovic M."/>
            <person name="Nielsen J."/>
            <person name="Nielsen K.F."/>
            <person name="Workman M."/>
            <person name="Frisvad J.C."/>
        </authorList>
    </citation>
    <scope>NUCLEOTIDE SEQUENCE [LARGE SCALE GENOMIC DNA]</scope>
    <source>
        <strain evidence="2 3">CBS 141311</strain>
    </source>
</reference>
<gene>
    <name evidence="2" type="ORF">PENARI_c008G05829</name>
</gene>
<keyword evidence="3" id="KW-1185">Reference proteome</keyword>
<dbReference type="EMBL" id="LXJU01000008">
    <property type="protein sequence ID" value="OGE53310.1"/>
    <property type="molecule type" value="Genomic_DNA"/>
</dbReference>
<sequence>MAIMPLKDVPKQAKQAATKGLPEDTSGISKQQQSELGPNQLLSEHMNAAGDPVLDPAWGNKAKKPSDVLDDDADLYTAMNAETADFD</sequence>
<proteinExistence type="predicted"/>
<evidence type="ECO:0000313" key="2">
    <source>
        <dbReference type="EMBL" id="OGE53310.1"/>
    </source>
</evidence>
<feature type="compositionally biased region" description="Polar residues" evidence="1">
    <location>
        <begin position="26"/>
        <end position="42"/>
    </location>
</feature>
<evidence type="ECO:0000256" key="1">
    <source>
        <dbReference type="SAM" id="MobiDB-lite"/>
    </source>
</evidence>
<dbReference type="RefSeq" id="XP_022488749.1">
    <property type="nucleotide sequence ID" value="XM_022631466.1"/>
</dbReference>
<accession>A0A1F5LJW3</accession>